<evidence type="ECO:0000313" key="3">
    <source>
        <dbReference type="EMBL" id="OTP24861.1"/>
    </source>
</evidence>
<organism evidence="3 4">
    <name type="scientific">Enterococcus mundtii</name>
    <dbReference type="NCBI Taxonomy" id="53346"/>
    <lineage>
        <taxon>Bacteria</taxon>
        <taxon>Bacillati</taxon>
        <taxon>Bacillota</taxon>
        <taxon>Bacilli</taxon>
        <taxon>Lactobacillales</taxon>
        <taxon>Enterococcaceae</taxon>
        <taxon>Enterococcus</taxon>
    </lineage>
</organism>
<name>A0A242KUP8_ENTMU</name>
<feature type="compositionally biased region" description="Polar residues" evidence="2">
    <location>
        <begin position="315"/>
        <end position="338"/>
    </location>
</feature>
<protein>
    <submittedName>
        <fullName evidence="3">Uncharacterized protein</fullName>
    </submittedName>
</protein>
<sequence>MENNTINTPDYSEELFQPLSIDDNRHDSLNVRFLRALETYRYTGRKEDIVILSAAEVLRRDDEFKALILDNAQRTSFIARMNFDLDSMKEELKEKRKSYWIKTPSRKAKLRRMEQSIKQKEQLLNRTIQRKFSNEKVLYQKITNEVPALQDGVILRRDDLVRFAQKFDLQPSQGSFLDIELKAERTRSQNLPAYSQELPLGHSRHNLSEPYESNFERRNSIPTERGIPAYSVETPIGHVTLEGGLNHQTNVSQESSLDRTSVASSSPTYESIIGSSRNSLSEENISNTDRFSIVEAIHPEAVASGAQSRLVDNYGPSTSRSFSELRVSSQRDANTINKATDKTKTQSTPQLDRTM</sequence>
<dbReference type="EMBL" id="NGMS01000004">
    <property type="protein sequence ID" value="OTP24861.1"/>
    <property type="molecule type" value="Genomic_DNA"/>
</dbReference>
<gene>
    <name evidence="3" type="ORF">A5802_003016</name>
</gene>
<proteinExistence type="predicted"/>
<feature type="coiled-coil region" evidence="1">
    <location>
        <begin position="78"/>
        <end position="130"/>
    </location>
</feature>
<dbReference type="RefSeq" id="WP_086335545.1">
    <property type="nucleotide sequence ID" value="NZ_NGMS01000004.1"/>
</dbReference>
<feature type="region of interest" description="Disordered" evidence="2">
    <location>
        <begin position="247"/>
        <end position="284"/>
    </location>
</feature>
<comment type="caution">
    <text evidence="3">The sequence shown here is derived from an EMBL/GenBank/DDBJ whole genome shotgun (WGS) entry which is preliminary data.</text>
</comment>
<evidence type="ECO:0000313" key="4">
    <source>
        <dbReference type="Proteomes" id="UP000195024"/>
    </source>
</evidence>
<dbReference type="Proteomes" id="UP000195024">
    <property type="component" value="Unassembled WGS sequence"/>
</dbReference>
<feature type="compositionally biased region" description="Polar residues" evidence="2">
    <location>
        <begin position="345"/>
        <end position="355"/>
    </location>
</feature>
<evidence type="ECO:0000256" key="1">
    <source>
        <dbReference type="SAM" id="Coils"/>
    </source>
</evidence>
<reference evidence="3 4" key="1">
    <citation type="submission" date="2017-05" db="EMBL/GenBank/DDBJ databases">
        <title>The Genome Sequence of Enterococcus mundtii 6B1_DIV0119.</title>
        <authorList>
            <consortium name="The Broad Institute Genomics Platform"/>
            <consortium name="The Broad Institute Genomic Center for Infectious Diseases"/>
            <person name="Earl A."/>
            <person name="Manson A."/>
            <person name="Schwartman J."/>
            <person name="Gilmore M."/>
            <person name="Abouelleil A."/>
            <person name="Cao P."/>
            <person name="Chapman S."/>
            <person name="Cusick C."/>
            <person name="Shea T."/>
            <person name="Young S."/>
            <person name="Neafsey D."/>
            <person name="Nusbaum C."/>
            <person name="Birren B."/>
        </authorList>
    </citation>
    <scope>NUCLEOTIDE SEQUENCE [LARGE SCALE GENOMIC DNA]</scope>
    <source>
        <strain evidence="3 4">6B1_DIV0119</strain>
    </source>
</reference>
<feature type="region of interest" description="Disordered" evidence="2">
    <location>
        <begin position="304"/>
        <end position="355"/>
    </location>
</feature>
<evidence type="ECO:0000256" key="2">
    <source>
        <dbReference type="SAM" id="MobiDB-lite"/>
    </source>
</evidence>
<accession>A0A242KUP8</accession>
<keyword evidence="1" id="KW-0175">Coiled coil</keyword>
<dbReference type="AlphaFoldDB" id="A0A242KUP8"/>